<name>A0ABU4DTX4_9DEIO</name>
<dbReference type="SMART" id="SM00471">
    <property type="entry name" value="HDc"/>
    <property type="match status" value="1"/>
</dbReference>
<dbReference type="SUPFAM" id="SSF109604">
    <property type="entry name" value="HD-domain/PDEase-like"/>
    <property type="match status" value="1"/>
</dbReference>
<dbReference type="PANTHER" id="PTHR45228">
    <property type="entry name" value="CYCLIC DI-GMP PHOSPHODIESTERASE TM_0186-RELATED"/>
    <property type="match status" value="1"/>
</dbReference>
<dbReference type="InterPro" id="IPR052020">
    <property type="entry name" value="Cyclic_di-GMP/3'3'-cGAMP_PDE"/>
</dbReference>
<proteinExistence type="predicted"/>
<evidence type="ECO:0000313" key="2">
    <source>
        <dbReference type="EMBL" id="MDV6375539.1"/>
    </source>
</evidence>
<organism evidence="2 3">
    <name type="scientific">Deinococcus arenicola</name>
    <dbReference type="NCBI Taxonomy" id="2994950"/>
    <lineage>
        <taxon>Bacteria</taxon>
        <taxon>Thermotogati</taxon>
        <taxon>Deinococcota</taxon>
        <taxon>Deinococci</taxon>
        <taxon>Deinococcales</taxon>
        <taxon>Deinococcaceae</taxon>
        <taxon>Deinococcus</taxon>
    </lineage>
</organism>
<feature type="domain" description="HD-GYP" evidence="1">
    <location>
        <begin position="145"/>
        <end position="326"/>
    </location>
</feature>
<protein>
    <submittedName>
        <fullName evidence="2">HD domain-containing protein</fullName>
    </submittedName>
</protein>
<gene>
    <name evidence="2" type="ORF">ORD21_13140</name>
</gene>
<dbReference type="Gene3D" id="1.10.3210.10">
    <property type="entry name" value="Hypothetical protein af1432"/>
    <property type="match status" value="2"/>
</dbReference>
<keyword evidence="3" id="KW-1185">Reference proteome</keyword>
<dbReference type="EMBL" id="JAPMIV010000029">
    <property type="protein sequence ID" value="MDV6375539.1"/>
    <property type="molecule type" value="Genomic_DNA"/>
</dbReference>
<dbReference type="PROSITE" id="PS51832">
    <property type="entry name" value="HD_GYP"/>
    <property type="match status" value="1"/>
</dbReference>
<dbReference type="PANTHER" id="PTHR45228:SF4">
    <property type="entry name" value="LIPOPROTEIN"/>
    <property type="match status" value="1"/>
</dbReference>
<sequence length="326" mass="35110">MRLLGDLLNRPTSEGVLEAALSHASVLLGGDVSGYAVLRRSQDQDRVAAVFGYPRMLVGTPLSGPWSMLRPRMLTDGSRELYEANPPEMHGILDSCDMRAVTLSLVVPVTDRGRNRGALVLDRSLPSVPVAGGTTPTGEFSPEAQELVTRWATATAPLLGLIESREKWKVTARQISSAMVEAAESQEFDALGHAQAVAEASLTLGRAVGLVERELEELWFAATLHDLGKIHGENGHAQVGANFLHGVTHLPQAQKAIRHHHESWDGHGEPDQLAGEDIPLYARIVAVADAYVRLGGMEQLRGQAGKQLDPRLMALLEKASAEPSAQ</sequence>
<reference evidence="2 3" key="1">
    <citation type="submission" date="2022-11" db="EMBL/GenBank/DDBJ databases">
        <title>Deinococcus ZS9-10, Low Temperature and Draught-tolerating, UV-resistant Bacteria from Continental Antarctica.</title>
        <authorList>
            <person name="Cheng L."/>
        </authorList>
    </citation>
    <scope>NUCLEOTIDE SEQUENCE [LARGE SCALE GENOMIC DNA]</scope>
    <source>
        <strain evidence="2 3">ZS9-10</strain>
    </source>
</reference>
<evidence type="ECO:0000313" key="3">
    <source>
        <dbReference type="Proteomes" id="UP001276150"/>
    </source>
</evidence>
<dbReference type="RefSeq" id="WP_317640881.1">
    <property type="nucleotide sequence ID" value="NZ_JAPMIV010000029.1"/>
</dbReference>
<dbReference type="InterPro" id="IPR037522">
    <property type="entry name" value="HD_GYP_dom"/>
</dbReference>
<dbReference type="InterPro" id="IPR006674">
    <property type="entry name" value="HD_domain"/>
</dbReference>
<accession>A0ABU4DTX4</accession>
<dbReference type="CDD" id="cd00077">
    <property type="entry name" value="HDc"/>
    <property type="match status" value="1"/>
</dbReference>
<dbReference type="Proteomes" id="UP001276150">
    <property type="component" value="Unassembled WGS sequence"/>
</dbReference>
<evidence type="ECO:0000259" key="1">
    <source>
        <dbReference type="PROSITE" id="PS51832"/>
    </source>
</evidence>
<dbReference type="InterPro" id="IPR003607">
    <property type="entry name" value="HD/PDEase_dom"/>
</dbReference>
<dbReference type="Pfam" id="PF01966">
    <property type="entry name" value="HD"/>
    <property type="match status" value="1"/>
</dbReference>
<comment type="caution">
    <text evidence="2">The sequence shown here is derived from an EMBL/GenBank/DDBJ whole genome shotgun (WGS) entry which is preliminary data.</text>
</comment>